<name>A0A132N933_HYDSH</name>
<dbReference type="RefSeq" id="WP_066202911.1">
    <property type="nucleotide sequence ID" value="NZ_CBCSAS010000002.1"/>
</dbReference>
<reference evidence="2 3" key="1">
    <citation type="submission" date="2015-09" db="EMBL/GenBank/DDBJ databases">
        <title>Draft genome sequence of Hydrogenibacillus schlegelii DSM 2000.</title>
        <authorList>
            <person name="Hemp J."/>
        </authorList>
    </citation>
    <scope>NUCLEOTIDE SEQUENCE [LARGE SCALE GENOMIC DNA]</scope>
    <source>
        <strain evidence="2 3">MA 48</strain>
    </source>
</reference>
<evidence type="ECO:0000313" key="2">
    <source>
        <dbReference type="EMBL" id="OAR03579.1"/>
    </source>
</evidence>
<evidence type="ECO:0008006" key="4">
    <source>
        <dbReference type="Google" id="ProtNLM"/>
    </source>
</evidence>
<organism evidence="2 3">
    <name type="scientific">Hydrogenibacillus schlegelii</name>
    <name type="common">Bacillus schlegelii</name>
    <dbReference type="NCBI Taxonomy" id="1484"/>
    <lineage>
        <taxon>Bacteria</taxon>
        <taxon>Bacillati</taxon>
        <taxon>Bacillota</taxon>
        <taxon>Bacilli</taxon>
        <taxon>Bacillales</taxon>
        <taxon>Bacillales Family X. Incertae Sedis</taxon>
        <taxon>Hydrogenibacillus</taxon>
    </lineage>
</organism>
<protein>
    <recommendedName>
        <fullName evidence="4">Lipoprotein</fullName>
    </recommendedName>
</protein>
<dbReference type="PROSITE" id="PS51257">
    <property type="entry name" value="PROKAR_LIPOPROTEIN"/>
    <property type="match status" value="1"/>
</dbReference>
<dbReference type="STRING" id="1484.SA87_02805"/>
<sequence>MGRSFFCRLARGFARAAGGLFVLGLGAGCGPPEAAPEGPGWTASGAGRLIEVVRLAYGTAPDEVGFNAFRDEWIDQGPMSFDVFDDQLFLLDTANRRILIRPLSEAAAGRYPETLAVPEACWLQDLDVGPAGELGATGLPADRPVLQVFDLCHEATRTLDLEAGRWSEPEPMAEADAFMRFGRPGAAWSAERMADGAIRITVRPPAGTPYALTVEGRPLLEQAILVRAVPDGGIVEAVLRRSTETELRKARSVGFFGTDGSLRASFRLPVERTIVTPGRDVRFAEGALFWMAPEKDGVRLYRLYLGEGASRLF</sequence>
<feature type="signal peptide" evidence="1">
    <location>
        <begin position="1"/>
        <end position="34"/>
    </location>
</feature>
<gene>
    <name evidence="2" type="ORF">SA87_02805</name>
</gene>
<dbReference type="Proteomes" id="UP000243024">
    <property type="component" value="Unassembled WGS sequence"/>
</dbReference>
<accession>A0A132N933</accession>
<comment type="caution">
    <text evidence="2">The sequence shown here is derived from an EMBL/GenBank/DDBJ whole genome shotgun (WGS) entry which is preliminary data.</text>
</comment>
<keyword evidence="1" id="KW-0732">Signal</keyword>
<keyword evidence="3" id="KW-1185">Reference proteome</keyword>
<dbReference type="EMBL" id="JXBB01000055">
    <property type="protein sequence ID" value="OAR03579.1"/>
    <property type="molecule type" value="Genomic_DNA"/>
</dbReference>
<evidence type="ECO:0000313" key="3">
    <source>
        <dbReference type="Proteomes" id="UP000243024"/>
    </source>
</evidence>
<dbReference type="AlphaFoldDB" id="A0A132N933"/>
<evidence type="ECO:0000256" key="1">
    <source>
        <dbReference type="SAM" id="SignalP"/>
    </source>
</evidence>
<feature type="chain" id="PRO_5007452768" description="Lipoprotein" evidence="1">
    <location>
        <begin position="35"/>
        <end position="313"/>
    </location>
</feature>
<proteinExistence type="predicted"/>